<gene>
    <name evidence="1" type="ORF">HPB49_007460</name>
</gene>
<dbReference type="Proteomes" id="UP000821865">
    <property type="component" value="Chromosome 5"/>
</dbReference>
<proteinExistence type="predicted"/>
<evidence type="ECO:0000313" key="2">
    <source>
        <dbReference type="Proteomes" id="UP000821865"/>
    </source>
</evidence>
<protein>
    <submittedName>
        <fullName evidence="1">Uncharacterized protein</fullName>
    </submittedName>
</protein>
<keyword evidence="2" id="KW-1185">Reference proteome</keyword>
<name>A0ACB8CQB8_DERSI</name>
<dbReference type="EMBL" id="CM023474">
    <property type="protein sequence ID" value="KAH7949301.1"/>
    <property type="molecule type" value="Genomic_DNA"/>
</dbReference>
<organism evidence="1 2">
    <name type="scientific">Dermacentor silvarum</name>
    <name type="common">Tick</name>
    <dbReference type="NCBI Taxonomy" id="543639"/>
    <lineage>
        <taxon>Eukaryota</taxon>
        <taxon>Metazoa</taxon>
        <taxon>Ecdysozoa</taxon>
        <taxon>Arthropoda</taxon>
        <taxon>Chelicerata</taxon>
        <taxon>Arachnida</taxon>
        <taxon>Acari</taxon>
        <taxon>Parasitiformes</taxon>
        <taxon>Ixodida</taxon>
        <taxon>Ixodoidea</taxon>
        <taxon>Ixodidae</taxon>
        <taxon>Rhipicephalinae</taxon>
        <taxon>Dermacentor</taxon>
    </lineage>
</organism>
<reference evidence="1" key="1">
    <citation type="submission" date="2020-05" db="EMBL/GenBank/DDBJ databases">
        <title>Large-scale comparative analyses of tick genomes elucidate their genetic diversity and vector capacities.</title>
        <authorList>
            <person name="Jia N."/>
            <person name="Wang J."/>
            <person name="Shi W."/>
            <person name="Du L."/>
            <person name="Sun Y."/>
            <person name="Zhan W."/>
            <person name="Jiang J."/>
            <person name="Wang Q."/>
            <person name="Zhang B."/>
            <person name="Ji P."/>
            <person name="Sakyi L.B."/>
            <person name="Cui X."/>
            <person name="Yuan T."/>
            <person name="Jiang B."/>
            <person name="Yang W."/>
            <person name="Lam T.T.-Y."/>
            <person name="Chang Q."/>
            <person name="Ding S."/>
            <person name="Wang X."/>
            <person name="Zhu J."/>
            <person name="Ruan X."/>
            <person name="Zhao L."/>
            <person name="Wei J."/>
            <person name="Que T."/>
            <person name="Du C."/>
            <person name="Cheng J."/>
            <person name="Dai P."/>
            <person name="Han X."/>
            <person name="Huang E."/>
            <person name="Gao Y."/>
            <person name="Liu J."/>
            <person name="Shao H."/>
            <person name="Ye R."/>
            <person name="Li L."/>
            <person name="Wei W."/>
            <person name="Wang X."/>
            <person name="Wang C."/>
            <person name="Yang T."/>
            <person name="Huo Q."/>
            <person name="Li W."/>
            <person name="Guo W."/>
            <person name="Chen H."/>
            <person name="Zhou L."/>
            <person name="Ni X."/>
            <person name="Tian J."/>
            <person name="Zhou Y."/>
            <person name="Sheng Y."/>
            <person name="Liu T."/>
            <person name="Pan Y."/>
            <person name="Xia L."/>
            <person name="Li J."/>
            <person name="Zhao F."/>
            <person name="Cao W."/>
        </authorList>
    </citation>
    <scope>NUCLEOTIDE SEQUENCE</scope>
    <source>
        <strain evidence="1">Dsil-2018</strain>
    </source>
</reference>
<accession>A0ACB8CQB8</accession>
<sequence>MAVVWRHGGSPRLTETKDLVAFGFGSSWHCLGDLPCRQPPLASLAPSSQVPPPRLRPRTVVLTFGVKCESSSSETRRMAHNGGGRPDDDDRALSSTSFGNTAQKRELHIGRREGGRGDVCGGRSTIQAERDGGRVRAQYGTTSYAHREEQRVCTEPGWHLMRASPALLILAGRPSLRACTRRKERSHRRFSARPRGARAVFWGLFILFFPDRRAGFAAKLTAVTTAEEKSLMRVYSGGGEARAKGSNRCELREEEGVAPFEQFHFVSLKVFRGSPENHRGAMRRKIARIQKDVNVCKTVHIAGDVNTAKLAACRASSGVVPGPPAGAATVAAVHHQGAKSCAEVRDLIHLPGPLTEDATNVGPILVSVNAYQDTGNPLTLRSAHAASRCPQLLQVVHEAARQQAETGYPQAIILSGENGSGKTYASMVLLRQLFDVAGGGCETDAFKHLAAAFTVLRSLGCAKTQQNAQSSRIGHFIEVQVTDGALYRTKIHCYFLDQTRVVRPLPNEKNYHIFYQMLAGLNQEERGKLHLDGYSVQNLRYLNRGDVSQNEAQDAARFEAWKTCLSVLGIPFLDVVRVLAAVLLLGNVQFSDSDHHQLEPKGGEVKAVASLLGVASGALFQGLTSRTRSVRGQLVKTASDAGTASQVRDALAKALYCRTVATIVRRANSLKRMGSTSGTLSSDSNESVHNHTDTGSQHASTIGSSGAKSSKSMSVLNSAVRHATDGFIGILDMFGFEDVKLSQLEHLCINLCAETMQHFYNTHVFKSSMEACREEGVLADLEIEYADNVPCIDLISSLRTGLLSMVDVECSLRGTPETYVQKVRMQHKTSPRFFEAKCGSAAFGIRHYAGNVTYEASGFLETNRDVVPDDVVAVFHRSSCTFGFATHLFGSELKALFADGVAPRGVSFRVSPTAHTELQNGDEPVSTLTQDFHTRLDNLLRTLVHAKPHFVRCIRANKHEQPGHFERTVVMKQLRALQVLETVNLMAGGLPHRMRFKAFNVRYRLLAPFKILKKTEDKAVGDCKLILEYFSQAIENVKLSNAAVNWALGKRHIFLSENARQQLENLREGRRHAAAVLIQAVWRGWHQRLRWPSLRRSLQLHGRTPRVANMRSQPAVPLVGVGIQGRPRPQPISGTPPPEMERCDSKTIQQTCSLFGLDLERPPPVPPSRPYTVSGNTKLGYPQTRVMKMNYPEESAGEVKLPKSETVVVVGASPRRGHLLVEYKGQTYHVPYQFLELKPSHPSNPASTSGPPASGVNI</sequence>
<evidence type="ECO:0000313" key="1">
    <source>
        <dbReference type="EMBL" id="KAH7949301.1"/>
    </source>
</evidence>
<comment type="caution">
    <text evidence="1">The sequence shown here is derived from an EMBL/GenBank/DDBJ whole genome shotgun (WGS) entry which is preliminary data.</text>
</comment>